<dbReference type="OrthoDB" id="6556312at2"/>
<proteinExistence type="predicted"/>
<gene>
    <name evidence="3" type="ORF">EBB45_16890</name>
</gene>
<name>A0A3N9U9P1_9BACI</name>
<dbReference type="EMBL" id="RRCT01000022">
    <property type="protein sequence ID" value="RQW73329.1"/>
    <property type="molecule type" value="Genomic_DNA"/>
</dbReference>
<keyword evidence="4" id="KW-1185">Reference proteome</keyword>
<feature type="transmembrane region" description="Helical" evidence="2">
    <location>
        <begin position="45"/>
        <end position="67"/>
    </location>
</feature>
<protein>
    <submittedName>
        <fullName evidence="3">Uncharacterized protein</fullName>
    </submittedName>
</protein>
<keyword evidence="2" id="KW-0472">Membrane</keyword>
<keyword evidence="2" id="KW-1133">Transmembrane helix</keyword>
<keyword evidence="2" id="KW-0812">Transmembrane</keyword>
<feature type="region of interest" description="Disordered" evidence="1">
    <location>
        <begin position="1"/>
        <end position="31"/>
    </location>
</feature>
<evidence type="ECO:0000256" key="2">
    <source>
        <dbReference type="SAM" id="Phobius"/>
    </source>
</evidence>
<dbReference type="AlphaFoldDB" id="A0A3N9U9P1"/>
<feature type="compositionally biased region" description="Basic and acidic residues" evidence="1">
    <location>
        <begin position="12"/>
        <end position="25"/>
    </location>
</feature>
<evidence type="ECO:0000256" key="1">
    <source>
        <dbReference type="SAM" id="MobiDB-lite"/>
    </source>
</evidence>
<evidence type="ECO:0000313" key="4">
    <source>
        <dbReference type="Proteomes" id="UP000274033"/>
    </source>
</evidence>
<accession>A0A3N9U9P1</accession>
<sequence>MKNRKKNQVGHDQWDVEKQDEHSNIEPEQEEKEIIRHQTKMKKSLWLGVLSLIGLSIIAGFYTTGYLDEGSAEEVVFNRISEATVAGEQLFEDETNAEIEARDFEVTGAGTDGGEARMLIWDFNMEDLDEVSIIVDGTVVREKHIITNDAYAISVPVPSVVTITGVTDHGAGISYAVKFPNNQQTYFNVVAPGQSNIYTVLPRP</sequence>
<organism evidence="3 4">
    <name type="scientific">Lysinibacillus composti</name>
    <dbReference type="NCBI Taxonomy" id="720633"/>
    <lineage>
        <taxon>Bacteria</taxon>
        <taxon>Bacillati</taxon>
        <taxon>Bacillota</taxon>
        <taxon>Bacilli</taxon>
        <taxon>Bacillales</taxon>
        <taxon>Bacillaceae</taxon>
        <taxon>Lysinibacillus</taxon>
    </lineage>
</organism>
<reference evidence="3 4" key="1">
    <citation type="journal article" date="2013" name="J. Microbiol.">
        <title>Lysinibacillus chungkukjangi sp. nov., isolated from Chungkukjang, Korean fermented soybean food.</title>
        <authorList>
            <person name="Kim S.J."/>
            <person name="Jang Y.H."/>
            <person name="Hamada M."/>
            <person name="Ahn J.H."/>
            <person name="Weon H.Y."/>
            <person name="Suzuki K."/>
            <person name="Whang K.S."/>
            <person name="Kwon S.W."/>
        </authorList>
    </citation>
    <scope>NUCLEOTIDE SEQUENCE [LARGE SCALE GENOMIC DNA]</scope>
    <source>
        <strain evidence="3 4">MCCC 1A12701</strain>
    </source>
</reference>
<evidence type="ECO:0000313" key="3">
    <source>
        <dbReference type="EMBL" id="RQW73329.1"/>
    </source>
</evidence>
<dbReference type="Proteomes" id="UP000274033">
    <property type="component" value="Unassembled WGS sequence"/>
</dbReference>
<dbReference type="RefSeq" id="WP_124766523.1">
    <property type="nucleotide sequence ID" value="NZ_JAFBDY010000001.1"/>
</dbReference>
<comment type="caution">
    <text evidence="3">The sequence shown here is derived from an EMBL/GenBank/DDBJ whole genome shotgun (WGS) entry which is preliminary data.</text>
</comment>